<name>A0A8S1YKK8_PAROT</name>
<dbReference type="AlphaFoldDB" id="A0A8S1YKK8"/>
<accession>A0A8S1YKK8</accession>
<gene>
    <name evidence="1" type="ORF">POCTA_138.1.T1920009</name>
</gene>
<dbReference type="EMBL" id="CAJJDP010000196">
    <property type="protein sequence ID" value="CAD8214865.1"/>
    <property type="molecule type" value="Genomic_DNA"/>
</dbReference>
<protein>
    <recommendedName>
        <fullName evidence="3">Protein kinase domain-containing protein</fullName>
    </recommendedName>
</protein>
<evidence type="ECO:0000313" key="2">
    <source>
        <dbReference type="Proteomes" id="UP000683925"/>
    </source>
</evidence>
<sequence>MGENKITYFGIKGKIETMKQRKTYDGDAVYISDSDIWSIGISAAECLMGKHSIQKTQFIWLMNYFIQHTECSSQDQSRNEKN</sequence>
<proteinExistence type="predicted"/>
<reference evidence="1" key="1">
    <citation type="submission" date="2021-01" db="EMBL/GenBank/DDBJ databases">
        <authorList>
            <consortium name="Genoscope - CEA"/>
            <person name="William W."/>
        </authorList>
    </citation>
    <scope>NUCLEOTIDE SEQUENCE</scope>
</reference>
<keyword evidence="2" id="KW-1185">Reference proteome</keyword>
<dbReference type="OrthoDB" id="10252354at2759"/>
<dbReference type="Proteomes" id="UP000683925">
    <property type="component" value="Unassembled WGS sequence"/>
</dbReference>
<evidence type="ECO:0000313" key="1">
    <source>
        <dbReference type="EMBL" id="CAD8214865.1"/>
    </source>
</evidence>
<evidence type="ECO:0008006" key="3">
    <source>
        <dbReference type="Google" id="ProtNLM"/>
    </source>
</evidence>
<comment type="caution">
    <text evidence="1">The sequence shown here is derived from an EMBL/GenBank/DDBJ whole genome shotgun (WGS) entry which is preliminary data.</text>
</comment>
<organism evidence="1 2">
    <name type="scientific">Paramecium octaurelia</name>
    <dbReference type="NCBI Taxonomy" id="43137"/>
    <lineage>
        <taxon>Eukaryota</taxon>
        <taxon>Sar</taxon>
        <taxon>Alveolata</taxon>
        <taxon>Ciliophora</taxon>
        <taxon>Intramacronucleata</taxon>
        <taxon>Oligohymenophorea</taxon>
        <taxon>Peniculida</taxon>
        <taxon>Parameciidae</taxon>
        <taxon>Paramecium</taxon>
    </lineage>
</organism>